<reference evidence="2" key="1">
    <citation type="submission" date="2022-10" db="EMBL/GenBank/DDBJ databases">
        <title>Bacterial isolates recovered from the One Health project in Brazil.</title>
        <authorList>
            <person name="Valiatti T.B."/>
            <person name="Santos F."/>
            <person name="Cayo R."/>
            <person name="Gales A.C."/>
        </authorList>
    </citation>
    <scope>NUCLEOTIDE SEQUENCE</scope>
    <source>
        <strain evidence="2">PVR188</strain>
    </source>
</reference>
<feature type="signal peptide" evidence="1">
    <location>
        <begin position="1"/>
        <end position="23"/>
    </location>
</feature>
<feature type="chain" id="PRO_5043936139" description="Lipoprotein" evidence="1">
    <location>
        <begin position="24"/>
        <end position="246"/>
    </location>
</feature>
<keyword evidence="1" id="KW-0732">Signal</keyword>
<dbReference type="Proteomes" id="UP001159001">
    <property type="component" value="Unassembled WGS sequence"/>
</dbReference>
<comment type="caution">
    <text evidence="2">The sequence shown here is derived from an EMBL/GenBank/DDBJ whole genome shotgun (WGS) entry which is preliminary data.</text>
</comment>
<evidence type="ECO:0000256" key="1">
    <source>
        <dbReference type="SAM" id="SignalP"/>
    </source>
</evidence>
<dbReference type="EMBL" id="JAOWIN010000023">
    <property type="protein sequence ID" value="MDI9095413.1"/>
    <property type="molecule type" value="Genomic_DNA"/>
</dbReference>
<proteinExistence type="predicted"/>
<organism evidence="2 3">
    <name type="scientific">Providencia rettgeri</name>
    <dbReference type="NCBI Taxonomy" id="587"/>
    <lineage>
        <taxon>Bacteria</taxon>
        <taxon>Pseudomonadati</taxon>
        <taxon>Pseudomonadota</taxon>
        <taxon>Gammaproteobacteria</taxon>
        <taxon>Enterobacterales</taxon>
        <taxon>Morganellaceae</taxon>
        <taxon>Providencia</taxon>
    </lineage>
</organism>
<evidence type="ECO:0008006" key="4">
    <source>
        <dbReference type="Google" id="ProtNLM"/>
    </source>
</evidence>
<accession>A0AAW6UP50</accession>
<evidence type="ECO:0000313" key="2">
    <source>
        <dbReference type="EMBL" id="MDI9095413.1"/>
    </source>
</evidence>
<protein>
    <recommendedName>
        <fullName evidence="4">Lipoprotein</fullName>
    </recommendedName>
</protein>
<dbReference type="PROSITE" id="PS51257">
    <property type="entry name" value="PROKAR_LIPOPROTEIN"/>
    <property type="match status" value="1"/>
</dbReference>
<dbReference type="RefSeq" id="WP_123382835.1">
    <property type="nucleotide sequence ID" value="NZ_JAOWIN010000023.1"/>
</dbReference>
<dbReference type="AlphaFoldDB" id="A0AAW6UP50"/>
<gene>
    <name evidence="2" type="ORF">OGX73_22735</name>
</gene>
<sequence length="246" mass="28531">MNKYVSFGVLFIAFILSGCSAFTANKDSRYNNTLSYGSSIKMAEYQCYKSLGIIKNGDYSETKSGILEFYPKTSCALDGYHSRMCEQMGGEIEKNVEYYWCVVNSTPIWGANDLIIMEKHKASLQEWTLYLKKRNYKTKNEITKIYELDNEKKDSENTYFNERLKGDSHLISKVKIGDKVCKIDSEESRHYISNPNKWIFYYGFVEKIEGNKVLIRYLGHGNSKLTINDMDNKIIWELAQGWAICE</sequence>
<name>A0AAW6UP50_PRORE</name>
<evidence type="ECO:0000313" key="3">
    <source>
        <dbReference type="Proteomes" id="UP001159001"/>
    </source>
</evidence>